<dbReference type="RefSeq" id="WP_348026551.1">
    <property type="nucleotide sequence ID" value="NZ_CP129113.1"/>
</dbReference>
<evidence type="ECO:0000256" key="5">
    <source>
        <dbReference type="ARBA" id="ARBA00022525"/>
    </source>
</evidence>
<feature type="domain" description="Flagellar basal-body/hook protein C-terminal" evidence="7">
    <location>
        <begin position="460"/>
        <end position="501"/>
    </location>
</feature>
<dbReference type="EMBL" id="CP129113">
    <property type="protein sequence ID" value="WLV23982.1"/>
    <property type="molecule type" value="Genomic_DNA"/>
</dbReference>
<proteinExistence type="inferred from homology"/>
<evidence type="ECO:0000256" key="3">
    <source>
        <dbReference type="ARBA" id="ARBA00009677"/>
    </source>
</evidence>
<keyword evidence="9" id="KW-0282">Flagellum</keyword>
<evidence type="ECO:0000259" key="8">
    <source>
        <dbReference type="Pfam" id="PF22638"/>
    </source>
</evidence>
<keyword evidence="9" id="KW-0969">Cilium</keyword>
<protein>
    <recommendedName>
        <fullName evidence="4">Flagellar hook-associated protein 1</fullName>
    </recommendedName>
</protein>
<comment type="subcellular location">
    <subcellularLocation>
        <location evidence="1">Bacterial flagellum</location>
    </subcellularLocation>
    <subcellularLocation>
        <location evidence="2">Secreted</location>
    </subcellularLocation>
</comment>
<evidence type="ECO:0000256" key="6">
    <source>
        <dbReference type="ARBA" id="ARBA00023143"/>
    </source>
</evidence>
<dbReference type="InterPro" id="IPR010930">
    <property type="entry name" value="Flg_bb/hook_C_dom"/>
</dbReference>
<dbReference type="Pfam" id="PF06429">
    <property type="entry name" value="Flg_bbr_C"/>
    <property type="match status" value="1"/>
</dbReference>
<dbReference type="Pfam" id="PF22638">
    <property type="entry name" value="FlgK_D1"/>
    <property type="match status" value="1"/>
</dbReference>
<keyword evidence="9" id="KW-0966">Cell projection</keyword>
<evidence type="ECO:0000313" key="9">
    <source>
        <dbReference type="EMBL" id="WLV23982.1"/>
    </source>
</evidence>
<evidence type="ECO:0000256" key="1">
    <source>
        <dbReference type="ARBA" id="ARBA00004365"/>
    </source>
</evidence>
<keyword evidence="10" id="KW-1185">Reference proteome</keyword>
<keyword evidence="6" id="KW-0975">Bacterial flagellum</keyword>
<comment type="similarity">
    <text evidence="3">Belongs to the flagella basal body rod proteins family.</text>
</comment>
<dbReference type="PANTHER" id="PTHR30033:SF1">
    <property type="entry name" value="FLAGELLAR HOOK-ASSOCIATED PROTEIN 1"/>
    <property type="match status" value="1"/>
</dbReference>
<evidence type="ECO:0000256" key="4">
    <source>
        <dbReference type="ARBA" id="ARBA00016244"/>
    </source>
</evidence>
<sequence length="508" mass="55387">MSTFHGLEMAKQALFTQQMGLYTTGHNISNVNTEGYSRQRVNFETLSPYPSASRNRPQMPGQIGQGVKAGTVQRMRDSFLDTQYRSQTSRASYWSTKTDALSRMESVMNEISGGDGLNKVLDDFWKSLQSLSTNATNSGARDVVANKGLAVAETFKYLSTSLEGIRTDLKTQIGDADGTSGKLGDANSLLRQINSLNKQISEIEPHGYLPNDLYDQRDVLIDQLSQIVNIKVTYEKSSNSSLDIADGIANIELEDATGNSFNPAFSLLTKGDMTKADSELKKFTIAYGDGENNSISEIKFGDTVVPIDKVDGSLKALSENYGIKNGDKNYYTKMLSDLDKMASEFIKAFNEIHSSGYGLDGTTGRNFFTGTKASDINVSSEILQNTDAIAASLEANNKGDGQNMLKLSDVITEPISGLGTNTSVKTYYQKLIGELAVNTQEAGRNAKNTALQQANVQNDRLSVSAVSLDEEMTNLLKFQHAYNASARSMTAMDELLDKIINSMGLVGR</sequence>
<dbReference type="NCBIfam" id="TIGR02492">
    <property type="entry name" value="flgK_ends"/>
    <property type="match status" value="1"/>
</dbReference>
<organism evidence="9 10">
    <name type="scientific">Aciduricibacillus chroicocephali</name>
    <dbReference type="NCBI Taxonomy" id="3054939"/>
    <lineage>
        <taxon>Bacteria</taxon>
        <taxon>Bacillati</taxon>
        <taxon>Bacillota</taxon>
        <taxon>Bacilli</taxon>
        <taxon>Bacillales</taxon>
        <taxon>Bacillaceae</taxon>
        <taxon>Aciduricibacillus</taxon>
    </lineage>
</organism>
<keyword evidence="5" id="KW-0964">Secreted</keyword>
<dbReference type="InterPro" id="IPR053927">
    <property type="entry name" value="FlgK_helical"/>
</dbReference>
<evidence type="ECO:0000256" key="2">
    <source>
        <dbReference type="ARBA" id="ARBA00004613"/>
    </source>
</evidence>
<feature type="domain" description="Flagellar hook-associated protein FlgK helical" evidence="8">
    <location>
        <begin position="101"/>
        <end position="368"/>
    </location>
</feature>
<dbReference type="SUPFAM" id="SSF64518">
    <property type="entry name" value="Phase 1 flagellin"/>
    <property type="match status" value="1"/>
</dbReference>
<reference evidence="9" key="1">
    <citation type="submission" date="2023-06" db="EMBL/GenBank/DDBJ databases">
        <title>A Treasure from Seagulls: Isolation and Description of Aciduricobacillus qingdaonensis gen. nov., sp. nov., a Rare Obligately Uric Acid-utilizing Member in the Family Bacillaceae.</title>
        <authorList>
            <person name="Liu W."/>
            <person name="Wang B."/>
        </authorList>
    </citation>
    <scope>NUCLEOTIDE SEQUENCE</scope>
    <source>
        <strain evidence="9">44XB</strain>
    </source>
</reference>
<evidence type="ECO:0000259" key="7">
    <source>
        <dbReference type="Pfam" id="PF06429"/>
    </source>
</evidence>
<evidence type="ECO:0000313" key="10">
    <source>
        <dbReference type="Proteomes" id="UP001180087"/>
    </source>
</evidence>
<dbReference type="PANTHER" id="PTHR30033">
    <property type="entry name" value="FLAGELLAR HOOK-ASSOCIATED PROTEIN 1"/>
    <property type="match status" value="1"/>
</dbReference>
<accession>A0ABY9KTB6</accession>
<gene>
    <name evidence="9" type="primary">flgK</name>
    <name evidence="9" type="ORF">QR721_10100</name>
</gene>
<name>A0ABY9KTB6_9BACI</name>
<dbReference type="InterPro" id="IPR002371">
    <property type="entry name" value="FlgK"/>
</dbReference>
<dbReference type="Proteomes" id="UP001180087">
    <property type="component" value="Chromosome"/>
</dbReference>